<dbReference type="InterPro" id="IPR032388">
    <property type="entry name" value="FlgT_C"/>
</dbReference>
<protein>
    <recommendedName>
        <fullName evidence="2">Flagellar assembly protein T C-terminal domain-containing protein</fullName>
    </recommendedName>
</protein>
<evidence type="ECO:0000256" key="1">
    <source>
        <dbReference type="SAM" id="SignalP"/>
    </source>
</evidence>
<feature type="chain" id="PRO_5030852577" description="Flagellar assembly protein T C-terminal domain-containing protein" evidence="1">
    <location>
        <begin position="27"/>
        <end position="562"/>
    </location>
</feature>
<dbReference type="RefSeq" id="WP_181550658.1">
    <property type="nucleotide sequence ID" value="NZ_JACDUS010000003.1"/>
</dbReference>
<dbReference type="Pfam" id="PF16538">
    <property type="entry name" value="FlgT_C"/>
    <property type="match status" value="1"/>
</dbReference>
<name>A0A7W0C8A6_9BACT</name>
<dbReference type="Gene3D" id="2.40.10.410">
    <property type="entry name" value="FlgT, C-terminal domain"/>
    <property type="match status" value="1"/>
</dbReference>
<organism evidence="3 4">
    <name type="scientific">Desulfosalsimonas propionicica</name>
    <dbReference type="NCBI Taxonomy" id="332175"/>
    <lineage>
        <taxon>Bacteria</taxon>
        <taxon>Pseudomonadati</taxon>
        <taxon>Thermodesulfobacteriota</taxon>
        <taxon>Desulfobacteria</taxon>
        <taxon>Desulfobacterales</taxon>
        <taxon>Desulfosalsimonadaceae</taxon>
        <taxon>Desulfosalsimonas</taxon>
    </lineage>
</organism>
<dbReference type="Proteomes" id="UP000525298">
    <property type="component" value="Unassembled WGS sequence"/>
</dbReference>
<dbReference type="AlphaFoldDB" id="A0A7W0C8A6"/>
<comment type="caution">
    <text evidence="3">The sequence shown here is derived from an EMBL/GenBank/DDBJ whole genome shotgun (WGS) entry which is preliminary data.</text>
</comment>
<gene>
    <name evidence="3" type="ORF">HNR65_001313</name>
</gene>
<reference evidence="3 4" key="1">
    <citation type="submission" date="2020-07" db="EMBL/GenBank/DDBJ databases">
        <title>Genomic Encyclopedia of Type Strains, Phase IV (KMG-IV): sequencing the most valuable type-strain genomes for metagenomic binning, comparative biology and taxonomic classification.</title>
        <authorList>
            <person name="Goeker M."/>
        </authorList>
    </citation>
    <scope>NUCLEOTIDE SEQUENCE [LARGE SCALE GENOMIC DNA]</scope>
    <source>
        <strain evidence="3 4">DSM 17721</strain>
    </source>
</reference>
<sequence length="562" mass="60301">MKRTKIFAVLLPTVLLMTIFPAFLSAAGIPADQVASDLSVLEARLIQGPQDHWLINQGSQQDVKKGDLFTLYQPAQSVKDPETGETLGEFAPPAATARVVQVHERFSEIEVQCLDARDCEIASGMKAVRHEQVKAWFVDETGDSADQYKLLRSRLDHLDWQDYRQSAGQGPESGAFAWGVVFVADSSGVTVWTGGQVRGVYQSEAKARTSARSAPAAKPAKVAPAAKSAAVRALPGMGTPMEVSGFEAVASFDKRADHMGVARSEESGSPYLVSLSGRTITARSLEGGHTFEYEYPGFGEVVSLSGAGDHLLAVNIYDSDAGMRSMILAVTDNGFAQKADGIPYVLGFMGRAENGKAPQLWGQRFSRTDLLLPVVHELAINDGGVKTGKRMDVPFGFSLFGAFYGDVNADNRNELGFFNPGGRLVVYQQENHVWEATDKFAPSYGSFLVGDPENPDVAPSKVAVWGQPALFSPNQRQFAAIPLNSAGFSSMIGGGPGQGTVGIFFGKDNVYRLQRLADHFQGPIQDVAVYDGKLLICVAEGGFFSQGARSHVVSVPLSALVP</sequence>
<feature type="signal peptide" evidence="1">
    <location>
        <begin position="1"/>
        <end position="26"/>
    </location>
</feature>
<feature type="domain" description="Flagellar assembly protein T C-terminal" evidence="2">
    <location>
        <begin position="54"/>
        <end position="112"/>
    </location>
</feature>
<dbReference type="EMBL" id="JACDUS010000003">
    <property type="protein sequence ID" value="MBA2880987.1"/>
    <property type="molecule type" value="Genomic_DNA"/>
</dbReference>
<evidence type="ECO:0000259" key="2">
    <source>
        <dbReference type="Pfam" id="PF16538"/>
    </source>
</evidence>
<evidence type="ECO:0000313" key="4">
    <source>
        <dbReference type="Proteomes" id="UP000525298"/>
    </source>
</evidence>
<proteinExistence type="predicted"/>
<keyword evidence="4" id="KW-1185">Reference proteome</keyword>
<dbReference type="InterPro" id="IPR038165">
    <property type="entry name" value="FlgT_C_sf"/>
</dbReference>
<keyword evidence="1" id="KW-0732">Signal</keyword>
<accession>A0A7W0C8A6</accession>
<evidence type="ECO:0000313" key="3">
    <source>
        <dbReference type="EMBL" id="MBA2880987.1"/>
    </source>
</evidence>